<reference evidence="1" key="1">
    <citation type="journal article" date="2021" name="Proc. Natl. Acad. Sci. U.S.A.">
        <title>A Catalog of Tens of Thousands of Viruses from Human Metagenomes Reveals Hidden Associations with Chronic Diseases.</title>
        <authorList>
            <person name="Tisza M.J."/>
            <person name="Buck C.B."/>
        </authorList>
    </citation>
    <scope>NUCLEOTIDE SEQUENCE</scope>
    <source>
        <strain evidence="1">CtBtV12</strain>
    </source>
</reference>
<accession>A0A8S5U3B9</accession>
<sequence length="139" mass="15192">MAGGSGPLLQGNEYTGSLYEPGTSETYHLRGSEVYSDLYYANGSVEALTGYGVINATLYTKSGSTYKELPYKKYYVNGTVQTIYRRGNKYPDTLYVSGGDVTVRRQGDLMKVALYYGGTQRANLKLATFTTREVTALGG</sequence>
<protein>
    <submittedName>
        <fullName evidence="1">Uncharacterized protein</fullName>
    </submittedName>
</protein>
<organism evidence="1">
    <name type="scientific">Myoviridae sp. ctBtV12</name>
    <dbReference type="NCBI Taxonomy" id="2825049"/>
    <lineage>
        <taxon>Viruses</taxon>
        <taxon>Duplodnaviria</taxon>
        <taxon>Heunggongvirae</taxon>
        <taxon>Uroviricota</taxon>
        <taxon>Caudoviricetes</taxon>
    </lineage>
</organism>
<proteinExistence type="predicted"/>
<dbReference type="EMBL" id="BK015999">
    <property type="protein sequence ID" value="DAF88938.1"/>
    <property type="molecule type" value="Genomic_DNA"/>
</dbReference>
<evidence type="ECO:0000313" key="1">
    <source>
        <dbReference type="EMBL" id="DAF88938.1"/>
    </source>
</evidence>
<name>A0A8S5U3B9_9CAUD</name>